<comment type="caution">
    <text evidence="13">The sequence shown here is derived from an EMBL/GenBank/DDBJ whole genome shotgun (WGS) entry which is preliminary data.</text>
</comment>
<comment type="similarity">
    <text evidence="1">Belongs to the galactose-1-phosphate uridylyltransferase type 1 family.</text>
</comment>
<feature type="binding site" evidence="10">
    <location>
        <position position="43"/>
    </location>
    <ligand>
        <name>Zn(2+)</name>
        <dbReference type="ChEBI" id="CHEBI:29105"/>
    </ligand>
</feature>
<evidence type="ECO:0000256" key="10">
    <source>
        <dbReference type="PIRSR" id="PIRSR000808-3"/>
    </source>
</evidence>
<keyword evidence="7" id="KW-0119">Carbohydrate metabolism</keyword>
<evidence type="ECO:0000259" key="12">
    <source>
        <dbReference type="Pfam" id="PF02744"/>
    </source>
</evidence>
<dbReference type="UniPathway" id="UPA00214"/>
<evidence type="ECO:0000313" key="14">
    <source>
        <dbReference type="Proteomes" id="UP000285138"/>
    </source>
</evidence>
<dbReference type="AlphaFoldDB" id="A0A424Y8Z2"/>
<dbReference type="InterPro" id="IPR005849">
    <property type="entry name" value="GalP_Utransf_N"/>
</dbReference>
<name>A0A424Y8Z2_9FIRM</name>
<dbReference type="SUPFAM" id="SSF54197">
    <property type="entry name" value="HIT-like"/>
    <property type="match status" value="2"/>
</dbReference>
<evidence type="ECO:0000256" key="2">
    <source>
        <dbReference type="ARBA" id="ARBA00022679"/>
    </source>
</evidence>
<dbReference type="EMBL" id="QZAA01000298">
    <property type="protein sequence ID" value="RQD72745.1"/>
    <property type="molecule type" value="Genomic_DNA"/>
</dbReference>
<dbReference type="InterPro" id="IPR053177">
    <property type="entry name" value="ADP-glucose_phosphorylase"/>
</dbReference>
<comment type="cofactor">
    <cofactor evidence="10">
        <name>Zn(2+)</name>
        <dbReference type="ChEBI" id="CHEBI:29105"/>
    </cofactor>
    <text evidence="10">Binds 1 zinc ion per subunit.</text>
</comment>
<dbReference type="EC" id="2.7.7.12" evidence="8"/>
<keyword evidence="4 10" id="KW-0479">Metal-binding</keyword>
<dbReference type="PIRSF" id="PIRSF000808">
    <property type="entry name" value="GalT"/>
    <property type="match status" value="1"/>
</dbReference>
<evidence type="ECO:0000256" key="4">
    <source>
        <dbReference type="ARBA" id="ARBA00022723"/>
    </source>
</evidence>
<organism evidence="13 14">
    <name type="scientific">Candidatus Syntrophonatronum acetioxidans</name>
    <dbReference type="NCBI Taxonomy" id="1795816"/>
    <lineage>
        <taxon>Bacteria</taxon>
        <taxon>Bacillati</taxon>
        <taxon>Bacillota</taxon>
        <taxon>Clostridia</taxon>
        <taxon>Eubacteriales</taxon>
        <taxon>Syntrophomonadaceae</taxon>
        <taxon>Candidatus Syntrophonatronum</taxon>
    </lineage>
</organism>
<keyword evidence="6" id="KW-0299">Galactose metabolism</keyword>
<evidence type="ECO:0000256" key="7">
    <source>
        <dbReference type="ARBA" id="ARBA00023277"/>
    </source>
</evidence>
<keyword evidence="2 13" id="KW-0808">Transferase</keyword>
<proteinExistence type="inferred from homology"/>
<evidence type="ECO:0000256" key="5">
    <source>
        <dbReference type="ARBA" id="ARBA00022833"/>
    </source>
</evidence>
<feature type="domain" description="Galactose-1-phosphate uridyl transferase N-terminal" evidence="11">
    <location>
        <begin position="4"/>
        <end position="179"/>
    </location>
</feature>
<feature type="binding site" evidence="10">
    <location>
        <position position="116"/>
    </location>
    <ligand>
        <name>Zn(2+)</name>
        <dbReference type="ChEBI" id="CHEBI:29105"/>
    </ligand>
</feature>
<accession>A0A424Y8Z2</accession>
<dbReference type="InterPro" id="IPR005850">
    <property type="entry name" value="GalP_Utransf_C"/>
</dbReference>
<evidence type="ECO:0000256" key="3">
    <source>
        <dbReference type="ARBA" id="ARBA00022695"/>
    </source>
</evidence>
<dbReference type="GO" id="GO:0008270">
    <property type="term" value="F:zinc ion binding"/>
    <property type="evidence" value="ECO:0007669"/>
    <property type="project" value="InterPro"/>
</dbReference>
<dbReference type="Pfam" id="PF01087">
    <property type="entry name" value="GalP_UDP_transf"/>
    <property type="match status" value="1"/>
</dbReference>
<gene>
    <name evidence="13" type="primary">galT</name>
    <name evidence="13" type="ORF">D5R97_10435</name>
</gene>
<evidence type="ECO:0000256" key="9">
    <source>
        <dbReference type="PIRSR" id="PIRSR000808-1"/>
    </source>
</evidence>
<dbReference type="GO" id="GO:0008108">
    <property type="term" value="F:UDP-glucose:hexose-1-phosphate uridylyltransferase activity"/>
    <property type="evidence" value="ECO:0007669"/>
    <property type="project" value="UniProtKB-UniRule"/>
</dbReference>
<dbReference type="GO" id="GO:0006012">
    <property type="term" value="P:galactose metabolic process"/>
    <property type="evidence" value="ECO:0007669"/>
    <property type="project" value="UniProtKB-UniRule"/>
</dbReference>
<evidence type="ECO:0000259" key="11">
    <source>
        <dbReference type="Pfam" id="PF01087"/>
    </source>
</evidence>
<dbReference type="PANTHER" id="PTHR42763:SF2">
    <property type="entry name" value="ADP-GLUCOSE PHOSPHORYLASE"/>
    <property type="match status" value="1"/>
</dbReference>
<keyword evidence="5 10" id="KW-0862">Zinc</keyword>
<feature type="domain" description="Galactose-1-phosphate uridyl transferase C-terminal" evidence="12">
    <location>
        <begin position="195"/>
        <end position="314"/>
    </location>
</feature>
<dbReference type="InterPro" id="IPR001937">
    <property type="entry name" value="GalP_UDPtransf1"/>
</dbReference>
<dbReference type="PANTHER" id="PTHR42763">
    <property type="entry name" value="ADP-GLUCOSE PHOSPHORYLASE"/>
    <property type="match status" value="1"/>
</dbReference>
<evidence type="ECO:0000256" key="6">
    <source>
        <dbReference type="ARBA" id="ARBA00023144"/>
    </source>
</evidence>
<dbReference type="Proteomes" id="UP000285138">
    <property type="component" value="Unassembled WGS sequence"/>
</dbReference>
<evidence type="ECO:0000313" key="13">
    <source>
        <dbReference type="EMBL" id="RQD72745.1"/>
    </source>
</evidence>
<feature type="binding site" evidence="10">
    <location>
        <position position="46"/>
    </location>
    <ligand>
        <name>Zn(2+)</name>
        <dbReference type="ChEBI" id="CHEBI:29105"/>
    </ligand>
</feature>
<protein>
    <recommendedName>
        <fullName evidence="8">Galactose-1-phosphate uridylyltransferase</fullName>
        <ecNumber evidence="8">2.7.7.12</ecNumber>
    </recommendedName>
</protein>
<feature type="active site" description="Tele-UMP-histidine intermediate" evidence="9">
    <location>
        <position position="169"/>
    </location>
</feature>
<dbReference type="Gene3D" id="3.30.428.10">
    <property type="entry name" value="HIT-like"/>
    <property type="match status" value="2"/>
</dbReference>
<keyword evidence="3 13" id="KW-0548">Nucleotidyltransferase</keyword>
<dbReference type="NCBIfam" id="TIGR00209">
    <property type="entry name" value="galT_1"/>
    <property type="match status" value="1"/>
</dbReference>
<evidence type="ECO:0000256" key="8">
    <source>
        <dbReference type="NCBIfam" id="TIGR00209"/>
    </source>
</evidence>
<dbReference type="InterPro" id="IPR036265">
    <property type="entry name" value="HIT-like_sf"/>
</dbReference>
<feature type="binding site" evidence="10">
    <location>
        <position position="167"/>
    </location>
    <ligand>
        <name>Zn(2+)</name>
        <dbReference type="ChEBI" id="CHEBI:29105"/>
    </ligand>
</feature>
<reference evidence="13 14" key="1">
    <citation type="submission" date="2018-08" db="EMBL/GenBank/DDBJ databases">
        <title>The metabolism and importance of syntrophic acetate oxidation coupled to methane or sulfide production in haloalkaline environments.</title>
        <authorList>
            <person name="Timmers P.H.A."/>
            <person name="Vavourakis C.D."/>
            <person name="Sorokin D.Y."/>
            <person name="Sinninghe Damste J.S."/>
            <person name="Muyzer G."/>
            <person name="Stams A.J.M."/>
            <person name="Plugge C.M."/>
        </authorList>
    </citation>
    <scope>NUCLEOTIDE SEQUENCE [LARGE SCALE GENOMIC DNA]</scope>
    <source>
        <strain evidence="13">MSAO_Bac1</strain>
    </source>
</reference>
<evidence type="ECO:0000256" key="1">
    <source>
        <dbReference type="ARBA" id="ARBA00010951"/>
    </source>
</evidence>
<sequence>MSEIRRDIVSDNWVIIATERAQRPESFTLERPVKKIAAREHSCPFCYGNENKTPPEVFAIRSTPSGSNEPGWEVRVIPNKFPALENKQKLDLEKSGIYEFMSGEGVHEVIIETPEHHLSPGSLSLEQVKKIIDSYYIRYTELEEDTFLQYIQIFRNHGKEAGASLEHPHSQLLALPLLPPSVKKEMAEAREFYFQEKECVYCRMLEEEGVRGERILVHNNDYLAFIPYAARLPFEVWILPRRHQSSFSEMREEERYGLAEVLQKVLSMFINTLGDPPYNFYLHSSPTGLKYLPDYHWHFEIIPKLTTVAGFEMGAGMFINISNPEASAEFLRRGH</sequence>
<dbReference type="Pfam" id="PF02744">
    <property type="entry name" value="GalP_UDP_tr_C"/>
    <property type="match status" value="1"/>
</dbReference>